<evidence type="ECO:0000313" key="1">
    <source>
        <dbReference type="EMBL" id="OIQ77500.1"/>
    </source>
</evidence>
<organism evidence="1">
    <name type="scientific">mine drainage metagenome</name>
    <dbReference type="NCBI Taxonomy" id="410659"/>
    <lineage>
        <taxon>unclassified sequences</taxon>
        <taxon>metagenomes</taxon>
        <taxon>ecological metagenomes</taxon>
    </lineage>
</organism>
<gene>
    <name evidence="1" type="ORF">GALL_408080</name>
</gene>
<reference evidence="1" key="1">
    <citation type="submission" date="2016-10" db="EMBL/GenBank/DDBJ databases">
        <title>Sequence of Gallionella enrichment culture.</title>
        <authorList>
            <person name="Poehlein A."/>
            <person name="Muehling M."/>
            <person name="Daniel R."/>
        </authorList>
    </citation>
    <scope>NUCLEOTIDE SEQUENCE</scope>
</reference>
<accession>A0A1J5QC58</accession>
<dbReference type="EMBL" id="MLJW01001601">
    <property type="protein sequence ID" value="OIQ77500.1"/>
    <property type="molecule type" value="Genomic_DNA"/>
</dbReference>
<comment type="caution">
    <text evidence="1">The sequence shown here is derived from an EMBL/GenBank/DDBJ whole genome shotgun (WGS) entry which is preliminary data.</text>
</comment>
<sequence>MMVAASPASPNLRIRSESENCKAIKDMPAVPWVSTQAGPTTSTAFRNAVNLSWPAIRRSRAANVSCIESEKLITMISGVITFRNMLRLKSAQPRPPSASKIAMIGGKAATTMNDILRKKMMAMMQPARIPRML</sequence>
<name>A0A1J5QC58_9ZZZZ</name>
<protein>
    <submittedName>
        <fullName evidence="1">Uncharacterized protein</fullName>
    </submittedName>
</protein>
<proteinExistence type="predicted"/>
<dbReference type="AlphaFoldDB" id="A0A1J5QC58"/>